<dbReference type="Proteomes" id="UP000007151">
    <property type="component" value="Unassembled WGS sequence"/>
</dbReference>
<protein>
    <submittedName>
        <fullName evidence="8">Transcription initiation factor TFIID subunit 4 isoform 1</fullName>
    </submittedName>
</protein>
<feature type="domain" description="TAFH" evidence="7">
    <location>
        <begin position="388"/>
        <end position="484"/>
    </location>
</feature>
<reference evidence="8 9" key="1">
    <citation type="journal article" date="2011" name="Cell">
        <title>The monarch butterfly genome yields insights into long-distance migration.</title>
        <authorList>
            <person name="Zhan S."/>
            <person name="Merlin C."/>
            <person name="Boore J.L."/>
            <person name="Reppert S.M."/>
        </authorList>
    </citation>
    <scope>NUCLEOTIDE SEQUENCE [LARGE SCALE GENOMIC DNA]</scope>
    <source>
        <strain evidence="8">F-2</strain>
    </source>
</reference>
<dbReference type="InParanoid" id="A0A212EQJ8"/>
<evidence type="ECO:0000313" key="9">
    <source>
        <dbReference type="Proteomes" id="UP000007151"/>
    </source>
</evidence>
<name>A0A212EQJ8_DANPL</name>
<evidence type="ECO:0000256" key="1">
    <source>
        <dbReference type="ARBA" id="ARBA00004123"/>
    </source>
</evidence>
<comment type="caution">
    <text evidence="8">The sequence shown here is derived from an EMBL/GenBank/DDBJ whole genome shotgun (WGS) entry which is preliminary data.</text>
</comment>
<dbReference type="Gene3D" id="1.10.20.10">
    <property type="entry name" value="Histone, subunit A"/>
    <property type="match status" value="1"/>
</dbReference>
<dbReference type="KEGG" id="dpl:KGM_203366"/>
<dbReference type="InterPro" id="IPR045144">
    <property type="entry name" value="TAF4"/>
</dbReference>
<dbReference type="FunCoup" id="A0A212EQJ8">
    <property type="interactions" value="1955"/>
</dbReference>
<keyword evidence="9" id="KW-1185">Reference proteome</keyword>
<organism evidence="8 9">
    <name type="scientific">Danaus plexippus plexippus</name>
    <dbReference type="NCBI Taxonomy" id="278856"/>
    <lineage>
        <taxon>Eukaryota</taxon>
        <taxon>Metazoa</taxon>
        <taxon>Ecdysozoa</taxon>
        <taxon>Arthropoda</taxon>
        <taxon>Hexapoda</taxon>
        <taxon>Insecta</taxon>
        <taxon>Pterygota</taxon>
        <taxon>Neoptera</taxon>
        <taxon>Endopterygota</taxon>
        <taxon>Lepidoptera</taxon>
        <taxon>Glossata</taxon>
        <taxon>Ditrysia</taxon>
        <taxon>Papilionoidea</taxon>
        <taxon>Nymphalidae</taxon>
        <taxon>Danainae</taxon>
        <taxon>Danaini</taxon>
        <taxon>Danaina</taxon>
        <taxon>Danaus</taxon>
        <taxon>Danaus</taxon>
    </lineage>
</organism>
<comment type="subcellular location">
    <subcellularLocation>
        <location evidence="1">Nucleus</location>
    </subcellularLocation>
</comment>
<keyword evidence="4" id="KW-0804">Transcription</keyword>
<sequence>MASAEFLEQALSTDVDENAVNAIVGSLENHLVTSVPSISSQNNLLTVIPSQLSLATSENTIIGQKYNKENSDGDIGSVNFRPNIVSSSSFSLPSTFINQTSLSQNISNGTDLVKVISSQPLTLSVSDNSVVFSAPSYANGCPSLPLSQAQIIQTVQGSSAINQPINKSITMQNPPLVIKQGTTSGQVSMQANMVPMTVNSSMPGSISNVMTINKPGGQNVVVTTQNLGTGQPAILPNVQILNMRPGAPAVAAQKSVATVSPRVVIGTPQVVGQRAAAPGITLQTLQSLQQGQQGHLLLKTENGHYQLLRVGPGPGASTLAPQQQTMRLSTVPAHPGVSTVSTSVPAPVQIPGQMPQGPVATPVPAASVTVPLPSPQSLQPTVTTQKPLDNTKEKCRNFLANLLDLSSKEPKSVERSVRNLIQELIDAQVEPEEFCDRLERLLNASPQPCLIGFLKKSLPLLRQSLVTKELVIEGINPPSPHVAFSAISPQAPNTAVATSNIQMPGLTLVVRQPDDEGSSSPTLTPLLPPVMPVIPPQPPSPKQINIVAVQSAQVCRSRYTSLSTSRVIGIIRYGGSTRDAALYITYMSIRLHHCALPHQPKPQPKSGGTIAVLQNIPVHPKINVSKVGKTMTVNSKAGFTRPTGSANTGLSTVLTAGKSLLRDRERRSAQFSQSFVDDKMAGDDDINDVAAMGGVNLAEESQRILGSTEMIGAQIRSCKDETLVPMAVMQARIRAVSLRHGLEEPPAEVGALLSHALQERLKSLLEKLAVISQHRIDTHVKMDSRYEVTQDVKGQLKFLEELDRVDKKRREDSEREMLLRAAKSRSKNEDPEQAKLKAKAKEMQRAELEELRQREANLTALQAIGPRKKPRTDGSAAGDNLGSSGQSTGPSGRGQLPQRTRLKRVNMRDMLFMMEQEPEYRHSALLYRAYLK</sequence>
<dbReference type="InterPro" id="IPR007900">
    <property type="entry name" value="TAF4_C"/>
</dbReference>
<dbReference type="GO" id="GO:0046982">
    <property type="term" value="F:protein heterodimerization activity"/>
    <property type="evidence" value="ECO:0007669"/>
    <property type="project" value="InterPro"/>
</dbReference>
<evidence type="ECO:0000313" key="8">
    <source>
        <dbReference type="EMBL" id="OWR43770.1"/>
    </source>
</evidence>
<evidence type="ECO:0000256" key="2">
    <source>
        <dbReference type="ARBA" id="ARBA00006178"/>
    </source>
</evidence>
<dbReference type="GO" id="GO:0003677">
    <property type="term" value="F:DNA binding"/>
    <property type="evidence" value="ECO:0007669"/>
    <property type="project" value="TreeGrafter"/>
</dbReference>
<dbReference type="eggNOG" id="KOG2341">
    <property type="taxonomic scope" value="Eukaryota"/>
</dbReference>
<dbReference type="SMART" id="SM00549">
    <property type="entry name" value="TAFH"/>
    <property type="match status" value="1"/>
</dbReference>
<keyword evidence="3" id="KW-0805">Transcription regulation</keyword>
<dbReference type="SUPFAM" id="SSF47113">
    <property type="entry name" value="Histone-fold"/>
    <property type="match status" value="1"/>
</dbReference>
<dbReference type="AlphaFoldDB" id="A0A212EQJ8"/>
<dbReference type="Gene3D" id="1.20.120.1110">
    <property type="entry name" value="TAFH/NHR1 domain"/>
    <property type="match status" value="1"/>
</dbReference>
<gene>
    <name evidence="8" type="ORF">KGM_203366</name>
</gene>
<dbReference type="InterPro" id="IPR009072">
    <property type="entry name" value="Histone-fold"/>
</dbReference>
<dbReference type="Pfam" id="PF07531">
    <property type="entry name" value="TAFH"/>
    <property type="match status" value="1"/>
</dbReference>
<comment type="similarity">
    <text evidence="2">Belongs to the TAF4 family.</text>
</comment>
<dbReference type="InterPro" id="IPR037249">
    <property type="entry name" value="TAFH/NHR1_dom_sf"/>
</dbReference>
<accession>A0A212EQJ8</accession>
<feature type="compositionally biased region" description="Basic and acidic residues" evidence="6">
    <location>
        <begin position="807"/>
        <end position="818"/>
    </location>
</feature>
<evidence type="ECO:0000256" key="6">
    <source>
        <dbReference type="SAM" id="MobiDB-lite"/>
    </source>
</evidence>
<feature type="region of interest" description="Disordered" evidence="6">
    <location>
        <begin position="860"/>
        <end position="901"/>
    </location>
</feature>
<keyword evidence="5" id="KW-0539">Nucleus</keyword>
<dbReference type="CDD" id="cd08045">
    <property type="entry name" value="HFD_TAF4"/>
    <property type="match status" value="1"/>
</dbReference>
<dbReference type="GO" id="GO:0016251">
    <property type="term" value="F:RNA polymerase II general transcription initiation factor activity"/>
    <property type="evidence" value="ECO:0007669"/>
    <property type="project" value="TreeGrafter"/>
</dbReference>
<dbReference type="PANTHER" id="PTHR15138:SF14">
    <property type="entry name" value="TRANSCRIPTION INITIATION FACTOR TFIID SUBUNIT 4"/>
    <property type="match status" value="1"/>
</dbReference>
<dbReference type="GO" id="GO:0003743">
    <property type="term" value="F:translation initiation factor activity"/>
    <property type="evidence" value="ECO:0007669"/>
    <property type="project" value="UniProtKB-KW"/>
</dbReference>
<dbReference type="PROSITE" id="PS51119">
    <property type="entry name" value="TAFH"/>
    <property type="match status" value="1"/>
</dbReference>
<evidence type="ECO:0000259" key="7">
    <source>
        <dbReference type="PROSITE" id="PS51119"/>
    </source>
</evidence>
<dbReference type="InterPro" id="IPR003894">
    <property type="entry name" value="TAFH_NHR1"/>
</dbReference>
<dbReference type="GO" id="GO:0006367">
    <property type="term" value="P:transcription initiation at RNA polymerase II promoter"/>
    <property type="evidence" value="ECO:0007669"/>
    <property type="project" value="TreeGrafter"/>
</dbReference>
<evidence type="ECO:0000256" key="4">
    <source>
        <dbReference type="ARBA" id="ARBA00023163"/>
    </source>
</evidence>
<dbReference type="STRING" id="278856.A0A212EQJ8"/>
<feature type="region of interest" description="Disordered" evidence="6">
    <location>
        <begin position="807"/>
        <end position="844"/>
    </location>
</feature>
<dbReference type="GO" id="GO:0005669">
    <property type="term" value="C:transcription factor TFIID complex"/>
    <property type="evidence" value="ECO:0007669"/>
    <property type="project" value="InterPro"/>
</dbReference>
<dbReference type="EMBL" id="AGBW02013268">
    <property type="protein sequence ID" value="OWR43770.1"/>
    <property type="molecule type" value="Genomic_DNA"/>
</dbReference>
<evidence type="ECO:0000256" key="5">
    <source>
        <dbReference type="ARBA" id="ARBA00023242"/>
    </source>
</evidence>
<dbReference type="SUPFAM" id="SSF158553">
    <property type="entry name" value="TAFH domain-like"/>
    <property type="match status" value="1"/>
</dbReference>
<proteinExistence type="inferred from homology"/>
<dbReference type="PANTHER" id="PTHR15138">
    <property type="entry name" value="TRANSCRIPTION INITIATION FACTOR TFIID SUBUNIT 4"/>
    <property type="match status" value="1"/>
</dbReference>
<feature type="compositionally biased region" description="Basic and acidic residues" evidence="6">
    <location>
        <begin position="826"/>
        <end position="844"/>
    </location>
</feature>
<dbReference type="Pfam" id="PF05236">
    <property type="entry name" value="TAF4"/>
    <property type="match status" value="1"/>
</dbReference>
<feature type="compositionally biased region" description="Polar residues" evidence="6">
    <location>
        <begin position="881"/>
        <end position="890"/>
    </location>
</feature>
<evidence type="ECO:0000256" key="3">
    <source>
        <dbReference type="ARBA" id="ARBA00023015"/>
    </source>
</evidence>